<dbReference type="PROSITE" id="PS50280">
    <property type="entry name" value="SET"/>
    <property type="match status" value="1"/>
</dbReference>
<comment type="caution">
    <text evidence="3">The sequence shown here is derived from an EMBL/GenBank/DDBJ whole genome shotgun (WGS) entry which is preliminary data.</text>
</comment>
<dbReference type="SUPFAM" id="SSF82199">
    <property type="entry name" value="SET domain"/>
    <property type="match status" value="1"/>
</dbReference>
<dbReference type="Pfam" id="PF00856">
    <property type="entry name" value="SET"/>
    <property type="match status" value="1"/>
</dbReference>
<dbReference type="InterPro" id="IPR046341">
    <property type="entry name" value="SET_dom_sf"/>
</dbReference>
<keyword evidence="1" id="KW-1133">Transmembrane helix</keyword>
<gene>
    <name evidence="3" type="ORF">ASJ81_08105</name>
</gene>
<keyword evidence="1" id="KW-0472">Membrane</keyword>
<keyword evidence="4" id="KW-1185">Reference proteome</keyword>
<accession>A0A2A2HR56</accession>
<dbReference type="InterPro" id="IPR001214">
    <property type="entry name" value="SET_dom"/>
</dbReference>
<organism evidence="3 4">
    <name type="scientific">Methanosarcina spelaei</name>
    <dbReference type="NCBI Taxonomy" id="1036679"/>
    <lineage>
        <taxon>Archaea</taxon>
        <taxon>Methanobacteriati</taxon>
        <taxon>Methanobacteriota</taxon>
        <taxon>Stenosarchaea group</taxon>
        <taxon>Methanomicrobia</taxon>
        <taxon>Methanosarcinales</taxon>
        <taxon>Methanosarcinaceae</taxon>
        <taxon>Methanosarcina</taxon>
    </lineage>
</organism>
<feature type="domain" description="SET" evidence="2">
    <location>
        <begin position="39"/>
        <end position="153"/>
    </location>
</feature>
<dbReference type="Proteomes" id="UP000218164">
    <property type="component" value="Unassembled WGS sequence"/>
</dbReference>
<sequence length="166" mass="19308">MKKSLDFGTESIWFGFYNATIIIEILKYFNSHFFLMLLTKTKIGSSKINGIGLFANQFIPKGTIIWKFHSGFDIKIDKNELAKLPETTKECFLKYAYLNPDTNKYILCLDDARFFNHSDDPNCIDETPEEENEGITFAARDIQQGEELTSDYRKYDADYDYKMSIP</sequence>
<evidence type="ECO:0000313" key="4">
    <source>
        <dbReference type="Proteomes" id="UP000218164"/>
    </source>
</evidence>
<dbReference type="SMART" id="SM00317">
    <property type="entry name" value="SET"/>
    <property type="match status" value="1"/>
</dbReference>
<proteinExistence type="predicted"/>
<reference evidence="3 4" key="1">
    <citation type="journal article" date="2017" name="BMC Genomics">
        <title>Genomic analysis of methanogenic archaea reveals a shift towards energy conservation.</title>
        <authorList>
            <person name="Gilmore S.P."/>
            <person name="Henske J.K."/>
            <person name="Sexton J.A."/>
            <person name="Solomon K.V."/>
            <person name="Seppala S."/>
            <person name="Yoo J.I."/>
            <person name="Huyett L.M."/>
            <person name="Pressman A."/>
            <person name="Cogan J.Z."/>
            <person name="Kivenson V."/>
            <person name="Peng X."/>
            <person name="Tan Y."/>
            <person name="Valentine D.L."/>
            <person name="O'Malley M.A."/>
        </authorList>
    </citation>
    <scope>NUCLEOTIDE SEQUENCE [LARGE SCALE GENOMIC DNA]</scope>
    <source>
        <strain evidence="3 4">MC-15</strain>
    </source>
</reference>
<evidence type="ECO:0000313" key="3">
    <source>
        <dbReference type="EMBL" id="PAV11989.1"/>
    </source>
</evidence>
<evidence type="ECO:0000256" key="1">
    <source>
        <dbReference type="SAM" id="Phobius"/>
    </source>
</evidence>
<dbReference type="AlphaFoldDB" id="A0A2A2HR56"/>
<name>A0A2A2HR56_9EURY</name>
<dbReference type="Gene3D" id="2.170.270.10">
    <property type="entry name" value="SET domain"/>
    <property type="match status" value="1"/>
</dbReference>
<protein>
    <recommendedName>
        <fullName evidence="2">SET domain-containing protein</fullName>
    </recommendedName>
</protein>
<evidence type="ECO:0000259" key="2">
    <source>
        <dbReference type="PROSITE" id="PS50280"/>
    </source>
</evidence>
<keyword evidence="1" id="KW-0812">Transmembrane</keyword>
<feature type="transmembrane region" description="Helical" evidence="1">
    <location>
        <begin position="12"/>
        <end position="38"/>
    </location>
</feature>
<dbReference type="EMBL" id="LMVP01000379">
    <property type="protein sequence ID" value="PAV11989.1"/>
    <property type="molecule type" value="Genomic_DNA"/>
</dbReference>